<dbReference type="AlphaFoldDB" id="A0A392RP28"/>
<feature type="coiled-coil region" evidence="1">
    <location>
        <begin position="42"/>
        <end position="69"/>
    </location>
</feature>
<protein>
    <submittedName>
        <fullName evidence="2">Uncharacterized protein</fullName>
    </submittedName>
</protein>
<evidence type="ECO:0000256" key="1">
    <source>
        <dbReference type="SAM" id="Coils"/>
    </source>
</evidence>
<accession>A0A392RP28</accession>
<sequence length="69" mass="7614">MIRGMDAKKRENFLVKDIAGLMRLVSSVLVLNEDSEGPGTEVTKLQAMVNQLKTRNLALDNKVADLEGK</sequence>
<proteinExistence type="predicted"/>
<keyword evidence="1" id="KW-0175">Coiled coil</keyword>
<dbReference type="EMBL" id="LXQA010250488">
    <property type="protein sequence ID" value="MCI37967.1"/>
    <property type="molecule type" value="Genomic_DNA"/>
</dbReference>
<organism evidence="2 3">
    <name type="scientific">Trifolium medium</name>
    <dbReference type="NCBI Taxonomy" id="97028"/>
    <lineage>
        <taxon>Eukaryota</taxon>
        <taxon>Viridiplantae</taxon>
        <taxon>Streptophyta</taxon>
        <taxon>Embryophyta</taxon>
        <taxon>Tracheophyta</taxon>
        <taxon>Spermatophyta</taxon>
        <taxon>Magnoliopsida</taxon>
        <taxon>eudicotyledons</taxon>
        <taxon>Gunneridae</taxon>
        <taxon>Pentapetalae</taxon>
        <taxon>rosids</taxon>
        <taxon>fabids</taxon>
        <taxon>Fabales</taxon>
        <taxon>Fabaceae</taxon>
        <taxon>Papilionoideae</taxon>
        <taxon>50 kb inversion clade</taxon>
        <taxon>NPAAA clade</taxon>
        <taxon>Hologalegina</taxon>
        <taxon>IRL clade</taxon>
        <taxon>Trifolieae</taxon>
        <taxon>Trifolium</taxon>
    </lineage>
</organism>
<name>A0A392RP28_9FABA</name>
<reference evidence="2 3" key="1">
    <citation type="journal article" date="2018" name="Front. Plant Sci.">
        <title>Red Clover (Trifolium pratense) and Zigzag Clover (T. medium) - A Picture of Genomic Similarities and Differences.</title>
        <authorList>
            <person name="Dluhosova J."/>
            <person name="Istvanek J."/>
            <person name="Nedelnik J."/>
            <person name="Repkova J."/>
        </authorList>
    </citation>
    <scope>NUCLEOTIDE SEQUENCE [LARGE SCALE GENOMIC DNA]</scope>
    <source>
        <strain evidence="3">cv. 10/8</strain>
        <tissue evidence="2">Leaf</tissue>
    </source>
</reference>
<dbReference type="Proteomes" id="UP000265520">
    <property type="component" value="Unassembled WGS sequence"/>
</dbReference>
<evidence type="ECO:0000313" key="3">
    <source>
        <dbReference type="Proteomes" id="UP000265520"/>
    </source>
</evidence>
<evidence type="ECO:0000313" key="2">
    <source>
        <dbReference type="EMBL" id="MCI37967.1"/>
    </source>
</evidence>
<keyword evidence="3" id="KW-1185">Reference proteome</keyword>
<feature type="non-terminal residue" evidence="2">
    <location>
        <position position="69"/>
    </location>
</feature>
<comment type="caution">
    <text evidence="2">The sequence shown here is derived from an EMBL/GenBank/DDBJ whole genome shotgun (WGS) entry which is preliminary data.</text>
</comment>